<dbReference type="Gene3D" id="3.40.50.150">
    <property type="entry name" value="Vaccinia Virus protein VP39"/>
    <property type="match status" value="1"/>
</dbReference>
<dbReference type="RefSeq" id="WP_093055787.1">
    <property type="nucleotide sequence ID" value="NZ_FOGT01000024.1"/>
</dbReference>
<organism evidence="2 3">
    <name type="scientific">Salipaludibacillus aurantiacus</name>
    <dbReference type="NCBI Taxonomy" id="1601833"/>
    <lineage>
        <taxon>Bacteria</taxon>
        <taxon>Bacillati</taxon>
        <taxon>Bacillota</taxon>
        <taxon>Bacilli</taxon>
        <taxon>Bacillales</taxon>
        <taxon>Bacillaceae</taxon>
    </lineage>
</organism>
<reference evidence="3" key="1">
    <citation type="submission" date="2016-10" db="EMBL/GenBank/DDBJ databases">
        <authorList>
            <person name="Varghese N."/>
            <person name="Submissions S."/>
        </authorList>
    </citation>
    <scope>NUCLEOTIDE SEQUENCE [LARGE SCALE GENOMIC DNA]</scope>
    <source>
        <strain evidence="3">S9</strain>
    </source>
</reference>
<dbReference type="InterPro" id="IPR029063">
    <property type="entry name" value="SAM-dependent_MTases_sf"/>
</dbReference>
<dbReference type="OrthoDB" id="9777257at2"/>
<keyword evidence="2" id="KW-0489">Methyltransferase</keyword>
<evidence type="ECO:0000313" key="2">
    <source>
        <dbReference type="EMBL" id="SES40613.1"/>
    </source>
</evidence>
<dbReference type="SUPFAM" id="SSF53335">
    <property type="entry name" value="S-adenosyl-L-methionine-dependent methyltransferases"/>
    <property type="match status" value="1"/>
</dbReference>
<dbReference type="Proteomes" id="UP000198571">
    <property type="component" value="Unassembled WGS sequence"/>
</dbReference>
<dbReference type="PANTHER" id="PTHR47739:SF1">
    <property type="entry name" value="TRNA1(VAL) (ADENINE(37)-N6)-METHYLTRANSFERASE"/>
    <property type="match status" value="1"/>
</dbReference>
<dbReference type="Pfam" id="PF05175">
    <property type="entry name" value="MTS"/>
    <property type="match status" value="1"/>
</dbReference>
<protein>
    <submittedName>
        <fullName evidence="2">tRNA1(Val) A37 N6-methylase TrmN6</fullName>
    </submittedName>
</protein>
<evidence type="ECO:0000313" key="3">
    <source>
        <dbReference type="Proteomes" id="UP000198571"/>
    </source>
</evidence>
<dbReference type="InterPro" id="IPR050210">
    <property type="entry name" value="tRNA_Adenine-N(6)_MTase"/>
</dbReference>
<dbReference type="PANTHER" id="PTHR47739">
    <property type="entry name" value="TRNA1(VAL) (ADENINE(37)-N6)-METHYLTRANSFERASE"/>
    <property type="match status" value="1"/>
</dbReference>
<dbReference type="CDD" id="cd02440">
    <property type="entry name" value="AdoMet_MTases"/>
    <property type="match status" value="1"/>
</dbReference>
<dbReference type="STRING" id="1601833.SAMN05518684_1249"/>
<dbReference type="AlphaFoldDB" id="A0A1H9X4R9"/>
<keyword evidence="3" id="KW-1185">Reference proteome</keyword>
<evidence type="ECO:0000259" key="1">
    <source>
        <dbReference type="Pfam" id="PF05175"/>
    </source>
</evidence>
<proteinExistence type="predicted"/>
<dbReference type="GO" id="GO:0032259">
    <property type="term" value="P:methylation"/>
    <property type="evidence" value="ECO:0007669"/>
    <property type="project" value="UniProtKB-KW"/>
</dbReference>
<accession>A0A1H9X4R9</accession>
<name>A0A1H9X4R9_9BACI</name>
<dbReference type="EMBL" id="FOGT01000024">
    <property type="protein sequence ID" value="SES40613.1"/>
    <property type="molecule type" value="Genomic_DNA"/>
</dbReference>
<dbReference type="GO" id="GO:0008168">
    <property type="term" value="F:methyltransferase activity"/>
    <property type="evidence" value="ECO:0007669"/>
    <property type="project" value="UniProtKB-KW"/>
</dbReference>
<keyword evidence="2" id="KW-0808">Transferase</keyword>
<dbReference type="InterPro" id="IPR007848">
    <property type="entry name" value="Small_mtfrase_dom"/>
</dbReference>
<gene>
    <name evidence="2" type="ORF">SAMN05518684_1249</name>
</gene>
<feature type="domain" description="Methyltransferase small" evidence="1">
    <location>
        <begin position="40"/>
        <end position="132"/>
    </location>
</feature>
<sequence>MTKRERIERLDYLPGWERAIYQRPDIFSYSMDAVLLGKFAQLPKSGEGKIMDLCTGTGAVPLIMSQRTRTFIEAVEIQPVLVSLAEKSVHENNLADQIRVMEADILELDGLVRWESYDTVTCNPPYFPVTAEKGKNVNNHLSLARHEIACTLDDVIRVSSRLVKQKGRVAIVHRPERLPDIFGTMIKYRLEPKRIQYVHPKSDREANIVLVEAVREGKPGIKTMPPWIVYGEDNTYTGEFKEHYE</sequence>